<name>A0AAE3SMZ4_9FLAO</name>
<dbReference type="AlphaFoldDB" id="A0AAE3SMZ4"/>
<accession>A0AAE3SMZ4</accession>
<keyword evidence="2" id="KW-1185">Reference proteome</keyword>
<proteinExistence type="predicted"/>
<gene>
    <name evidence="1" type="ORF">OO016_05145</name>
</gene>
<sequence>MTNSKDKLPEFENSLSLLQGASAKALYKALINQLSRDFGRANILASFHEEMTPEELLAALKEKLYVLLLEHFDDYLNLMYLIDVPESALKDLKLTDAVEVAGQLSFLILRREWQKVWLKAHYRS</sequence>
<reference evidence="1" key="1">
    <citation type="submission" date="2022-11" db="EMBL/GenBank/DDBJ databases">
        <title>The characterization of three novel Bacteroidetes species and genomic analysis of their roles in tidal elemental geochemical cycles.</title>
        <authorList>
            <person name="Ma K.-J."/>
        </authorList>
    </citation>
    <scope>NUCLEOTIDE SEQUENCE</scope>
    <source>
        <strain evidence="1">M415</strain>
    </source>
</reference>
<comment type="caution">
    <text evidence="1">The sequence shown here is derived from an EMBL/GenBank/DDBJ whole genome shotgun (WGS) entry which is preliminary data.</text>
</comment>
<protein>
    <submittedName>
        <fullName evidence="1">Uncharacterized protein</fullName>
    </submittedName>
</protein>
<evidence type="ECO:0000313" key="1">
    <source>
        <dbReference type="EMBL" id="MCX2718980.1"/>
    </source>
</evidence>
<dbReference type="Proteomes" id="UP001207116">
    <property type="component" value="Unassembled WGS sequence"/>
</dbReference>
<evidence type="ECO:0000313" key="2">
    <source>
        <dbReference type="Proteomes" id="UP001207116"/>
    </source>
</evidence>
<dbReference type="RefSeq" id="WP_266011380.1">
    <property type="nucleotide sequence ID" value="NZ_JAPFQP010000001.1"/>
</dbReference>
<organism evidence="1 2">
    <name type="scientific">Lentiprolixibacter aurantiacus</name>
    <dbReference type="NCBI Taxonomy" id="2993939"/>
    <lineage>
        <taxon>Bacteria</taxon>
        <taxon>Pseudomonadati</taxon>
        <taxon>Bacteroidota</taxon>
        <taxon>Flavobacteriia</taxon>
        <taxon>Flavobacteriales</taxon>
        <taxon>Flavobacteriaceae</taxon>
        <taxon>Lentiprolixibacter</taxon>
    </lineage>
</organism>
<dbReference type="EMBL" id="JAPFQP010000001">
    <property type="protein sequence ID" value="MCX2718980.1"/>
    <property type="molecule type" value="Genomic_DNA"/>
</dbReference>